<dbReference type="PATRIC" id="fig|1046596.6.peg.1335"/>
<gene>
    <name evidence="1" type="ORF">FD00_GL001252</name>
</gene>
<dbReference type="EMBL" id="AYYH01000003">
    <property type="protein sequence ID" value="KRN11250.1"/>
    <property type="molecule type" value="Genomic_DNA"/>
</dbReference>
<sequence length="65" mass="7443">MKLVTGSLLAASFLFAFKFVIFKYLNSFSIANFINLGRAVNLVQYGNALSLIVNKFQYKIRVYQK</sequence>
<name>A0A0R2E488_9LACO</name>
<dbReference type="Proteomes" id="UP000050898">
    <property type="component" value="Unassembled WGS sequence"/>
</dbReference>
<evidence type="ECO:0000313" key="2">
    <source>
        <dbReference type="Proteomes" id="UP000050898"/>
    </source>
</evidence>
<reference evidence="1 2" key="1">
    <citation type="journal article" date="2015" name="Genome Announc.">
        <title>Expanding the biotechnology potential of lactobacilli through comparative genomics of 213 strains and associated genera.</title>
        <authorList>
            <person name="Sun Z."/>
            <person name="Harris H.M."/>
            <person name="McCann A."/>
            <person name="Guo C."/>
            <person name="Argimon S."/>
            <person name="Zhang W."/>
            <person name="Yang X."/>
            <person name="Jeffery I.B."/>
            <person name="Cooney J.C."/>
            <person name="Kagawa T.F."/>
            <person name="Liu W."/>
            <person name="Song Y."/>
            <person name="Salvetti E."/>
            <person name="Wrobel A."/>
            <person name="Rasinkangas P."/>
            <person name="Parkhill J."/>
            <person name="Rea M.C."/>
            <person name="O'Sullivan O."/>
            <person name="Ritari J."/>
            <person name="Douillard F.P."/>
            <person name="Paul Ross R."/>
            <person name="Yang R."/>
            <person name="Briner A.E."/>
            <person name="Felis G.E."/>
            <person name="de Vos W.M."/>
            <person name="Barrangou R."/>
            <person name="Klaenhammer T.R."/>
            <person name="Caufield P.W."/>
            <person name="Cui Y."/>
            <person name="Zhang H."/>
            <person name="O'Toole P.W."/>
        </authorList>
    </citation>
    <scope>NUCLEOTIDE SEQUENCE [LARGE SCALE GENOMIC DNA]</scope>
    <source>
        <strain evidence="1 2">DSM 20444</strain>
    </source>
</reference>
<comment type="caution">
    <text evidence="1">The sequence shown here is derived from an EMBL/GenBank/DDBJ whole genome shotgun (WGS) entry which is preliminary data.</text>
</comment>
<organism evidence="1 2">
    <name type="scientific">Liquorilactobacillus mali KCTC 3596 = DSM 20444</name>
    <dbReference type="NCBI Taxonomy" id="1046596"/>
    <lineage>
        <taxon>Bacteria</taxon>
        <taxon>Bacillati</taxon>
        <taxon>Bacillota</taxon>
        <taxon>Bacilli</taxon>
        <taxon>Lactobacillales</taxon>
        <taxon>Lactobacillaceae</taxon>
        <taxon>Liquorilactobacillus</taxon>
    </lineage>
</organism>
<proteinExistence type="predicted"/>
<evidence type="ECO:0000313" key="1">
    <source>
        <dbReference type="EMBL" id="KRN11250.1"/>
    </source>
</evidence>
<accession>A0A0R2E488</accession>
<protein>
    <submittedName>
        <fullName evidence="1">Uncharacterized protein</fullName>
    </submittedName>
</protein>
<dbReference type="AlphaFoldDB" id="A0A0R2E488"/>
<keyword evidence="2" id="KW-1185">Reference proteome</keyword>